<organism evidence="2 3">
    <name type="scientific">Phytophthora megakarya</name>
    <dbReference type="NCBI Taxonomy" id="4795"/>
    <lineage>
        <taxon>Eukaryota</taxon>
        <taxon>Sar</taxon>
        <taxon>Stramenopiles</taxon>
        <taxon>Oomycota</taxon>
        <taxon>Peronosporomycetes</taxon>
        <taxon>Peronosporales</taxon>
        <taxon>Peronosporaceae</taxon>
        <taxon>Phytophthora</taxon>
    </lineage>
</organism>
<dbReference type="Proteomes" id="UP000198211">
    <property type="component" value="Unassembled WGS sequence"/>
</dbReference>
<accession>A0A225VHC3</accession>
<protein>
    <submittedName>
        <fullName evidence="2">Uncharacterized protein</fullName>
    </submittedName>
</protein>
<evidence type="ECO:0000313" key="2">
    <source>
        <dbReference type="EMBL" id="OWZ04725.1"/>
    </source>
</evidence>
<name>A0A225VHC3_9STRA</name>
<reference evidence="3" key="1">
    <citation type="submission" date="2017-03" db="EMBL/GenBank/DDBJ databases">
        <title>Phytopthora megakarya and P. palmivora, two closely related causual agents of cacao black pod achieved similar genome size and gene model numbers by different mechanisms.</title>
        <authorList>
            <person name="Ali S."/>
            <person name="Shao J."/>
            <person name="Larry D.J."/>
            <person name="Kronmiller B."/>
            <person name="Shen D."/>
            <person name="Strem M.D."/>
            <person name="Melnick R.L."/>
            <person name="Guiltinan M.J."/>
            <person name="Tyler B.M."/>
            <person name="Meinhardt L.W."/>
            <person name="Bailey B.A."/>
        </authorList>
    </citation>
    <scope>NUCLEOTIDE SEQUENCE [LARGE SCALE GENOMIC DNA]</scope>
    <source>
        <strain evidence="3">zdho120</strain>
    </source>
</reference>
<proteinExistence type="predicted"/>
<keyword evidence="1" id="KW-0812">Transmembrane</keyword>
<keyword evidence="1" id="KW-0472">Membrane</keyword>
<keyword evidence="1" id="KW-1133">Transmembrane helix</keyword>
<dbReference type="EMBL" id="NBNE01004807">
    <property type="protein sequence ID" value="OWZ04725.1"/>
    <property type="molecule type" value="Genomic_DNA"/>
</dbReference>
<gene>
    <name evidence="2" type="ORF">PHMEG_00023327</name>
</gene>
<keyword evidence="3" id="KW-1185">Reference proteome</keyword>
<sequence length="167" mass="18919">MGMYQNPTYMLSSGGSHRNVKSKDGSIVMCISYQRQVLWVTIAVLWDHLRIQRYSTLFLGLLNVAFVNVFIVHRHYRKVNNRRPPKLFQFLEELHELLLAVDPSDIFAAIVAATTARERTAPSLSRTQDTQSCAAMAIVDVGHCLEVNPDTAEGAKTVMKRHRSCKM</sequence>
<evidence type="ECO:0000313" key="3">
    <source>
        <dbReference type="Proteomes" id="UP000198211"/>
    </source>
</evidence>
<dbReference type="AlphaFoldDB" id="A0A225VHC3"/>
<evidence type="ECO:0000256" key="1">
    <source>
        <dbReference type="SAM" id="Phobius"/>
    </source>
</evidence>
<comment type="caution">
    <text evidence="2">The sequence shown here is derived from an EMBL/GenBank/DDBJ whole genome shotgun (WGS) entry which is preliminary data.</text>
</comment>
<feature type="transmembrane region" description="Helical" evidence="1">
    <location>
        <begin position="54"/>
        <end position="73"/>
    </location>
</feature>